<dbReference type="Pfam" id="PF22435">
    <property type="entry name" value="MRM3-like_sub_bind"/>
    <property type="match status" value="1"/>
</dbReference>
<accession>A0A0F0CJ99</accession>
<evidence type="ECO:0000256" key="3">
    <source>
        <dbReference type="ARBA" id="ARBA00022679"/>
    </source>
</evidence>
<dbReference type="PANTHER" id="PTHR43191:SF2">
    <property type="entry name" value="RRNA METHYLTRANSFERASE 3, MITOCHONDRIAL"/>
    <property type="match status" value="1"/>
</dbReference>
<dbReference type="GO" id="GO:0003723">
    <property type="term" value="F:RNA binding"/>
    <property type="evidence" value="ECO:0007669"/>
    <property type="project" value="InterPro"/>
</dbReference>
<gene>
    <name evidence="6" type="ORF">OMAG_002831</name>
</gene>
<organism evidence="6 7">
    <name type="scientific">Candidatus Omnitrophus magneticus</name>
    <dbReference type="NCBI Taxonomy" id="1609969"/>
    <lineage>
        <taxon>Bacteria</taxon>
        <taxon>Pseudomonadati</taxon>
        <taxon>Candidatus Omnitrophota</taxon>
        <taxon>Candidatus Omnitrophus</taxon>
    </lineage>
</organism>
<dbReference type="GO" id="GO:0008173">
    <property type="term" value="F:RNA methyltransferase activity"/>
    <property type="evidence" value="ECO:0007669"/>
    <property type="project" value="InterPro"/>
</dbReference>
<dbReference type="SUPFAM" id="SSF55315">
    <property type="entry name" value="L30e-like"/>
    <property type="match status" value="1"/>
</dbReference>
<keyword evidence="2 6" id="KW-0489">Methyltransferase</keyword>
<dbReference type="SUPFAM" id="SSF75217">
    <property type="entry name" value="alpha/beta knot"/>
    <property type="match status" value="1"/>
</dbReference>
<dbReference type="InterPro" id="IPR051259">
    <property type="entry name" value="rRNA_Methyltransferase"/>
</dbReference>
<proteinExistence type="inferred from homology"/>
<comment type="caution">
    <text evidence="6">The sequence shown here is derived from an EMBL/GenBank/DDBJ whole genome shotgun (WGS) entry which is preliminary data.</text>
</comment>
<feature type="domain" description="tRNA/rRNA methyltransferase SpoU type" evidence="4">
    <location>
        <begin position="116"/>
        <end position="257"/>
    </location>
</feature>
<dbReference type="EMBL" id="JYNY01000626">
    <property type="protein sequence ID" value="KJJ83287.1"/>
    <property type="molecule type" value="Genomic_DNA"/>
</dbReference>
<dbReference type="InterPro" id="IPR001537">
    <property type="entry name" value="SpoU_MeTrfase"/>
</dbReference>
<dbReference type="GO" id="GO:0006396">
    <property type="term" value="P:RNA processing"/>
    <property type="evidence" value="ECO:0007669"/>
    <property type="project" value="InterPro"/>
</dbReference>
<name>A0A0F0CJ99_9BACT</name>
<dbReference type="Proteomes" id="UP000033428">
    <property type="component" value="Unassembled WGS sequence"/>
</dbReference>
<dbReference type="EC" id="2.1.1.-" evidence="6"/>
<keyword evidence="3 6" id="KW-0808">Transferase</keyword>
<dbReference type="InterPro" id="IPR029026">
    <property type="entry name" value="tRNA_m1G_MTases_N"/>
</dbReference>
<dbReference type="InterPro" id="IPR029028">
    <property type="entry name" value="Alpha/beta_knot_MTases"/>
</dbReference>
<evidence type="ECO:0000256" key="2">
    <source>
        <dbReference type="ARBA" id="ARBA00022603"/>
    </source>
</evidence>
<comment type="similarity">
    <text evidence="1">Belongs to the class IV-like SAM-binding methyltransferase superfamily. RNA methyltransferase TrmH family.</text>
</comment>
<protein>
    <submittedName>
        <fullName evidence="6">tRNA/rRNA methyltransferase SpoU</fullName>
        <ecNumber evidence="6">2.1.1.-</ecNumber>
    </submittedName>
</protein>
<evidence type="ECO:0000259" key="5">
    <source>
        <dbReference type="Pfam" id="PF22435"/>
    </source>
</evidence>
<dbReference type="Pfam" id="PF00588">
    <property type="entry name" value="SpoU_methylase"/>
    <property type="match status" value="1"/>
</dbReference>
<dbReference type="CDD" id="cd18095">
    <property type="entry name" value="SpoU-like_rRNA-MTase"/>
    <property type="match status" value="1"/>
</dbReference>
<reference evidence="6 7" key="1">
    <citation type="submission" date="2015-02" db="EMBL/GenBank/DDBJ databases">
        <title>Single-cell genomics of uncultivated deep-branching MTB reveals a conserved set of magnetosome genes.</title>
        <authorList>
            <person name="Kolinko S."/>
            <person name="Richter M."/>
            <person name="Glockner F.O."/>
            <person name="Brachmann A."/>
            <person name="Schuler D."/>
        </authorList>
    </citation>
    <scope>NUCLEOTIDE SEQUENCE [LARGE SCALE GENOMIC DNA]</scope>
    <source>
        <strain evidence="6">SKK-01</strain>
    </source>
</reference>
<sequence length="263" mass="29076">MANISKNKILDLRELYRKKKERDRSGLFIAEGVKILRDIINKNIPVESVFLAETIEASDKGKNLIDILEKKKMSFQFISRAQYEKISNLENPEGVLSVIKKNIIKVSAINKKNNPFLVLCDSLQNPGNLGTIIRDCSAFNVSGIILTGDSADPYNPKTVRATTGTVLDIPIFQAVYGDIAVLKKEGYKILVSALDHSKGVDIAEVDISENPFILVFGSEGEGVSEELRNMADTIFYIPINKKCESLNVVSASAIAIYSFSRKS</sequence>
<evidence type="ECO:0000313" key="7">
    <source>
        <dbReference type="Proteomes" id="UP000033428"/>
    </source>
</evidence>
<dbReference type="PANTHER" id="PTHR43191">
    <property type="entry name" value="RRNA METHYLTRANSFERASE 3"/>
    <property type="match status" value="1"/>
</dbReference>
<evidence type="ECO:0000259" key="4">
    <source>
        <dbReference type="Pfam" id="PF00588"/>
    </source>
</evidence>
<keyword evidence="7" id="KW-1185">Reference proteome</keyword>
<evidence type="ECO:0000256" key="1">
    <source>
        <dbReference type="ARBA" id="ARBA00007228"/>
    </source>
</evidence>
<dbReference type="Gene3D" id="3.40.1280.10">
    <property type="match status" value="1"/>
</dbReference>
<dbReference type="InterPro" id="IPR029064">
    <property type="entry name" value="Ribosomal_eL30-like_sf"/>
</dbReference>
<dbReference type="InterPro" id="IPR053888">
    <property type="entry name" value="MRM3-like_sub_bind"/>
</dbReference>
<dbReference type="Gene3D" id="3.30.1330.30">
    <property type="match status" value="1"/>
</dbReference>
<evidence type="ECO:0000313" key="6">
    <source>
        <dbReference type="EMBL" id="KJJ83287.1"/>
    </source>
</evidence>
<dbReference type="GO" id="GO:0032259">
    <property type="term" value="P:methylation"/>
    <property type="evidence" value="ECO:0007669"/>
    <property type="project" value="UniProtKB-KW"/>
</dbReference>
<dbReference type="AlphaFoldDB" id="A0A0F0CJ99"/>
<feature type="domain" description="MRM3-like substrate binding" evidence="5">
    <location>
        <begin position="7"/>
        <end position="96"/>
    </location>
</feature>